<dbReference type="PROSITE" id="PS01242">
    <property type="entry name" value="ZF_FPG_1"/>
    <property type="match status" value="1"/>
</dbReference>
<evidence type="ECO:0000256" key="12">
    <source>
        <dbReference type="ARBA" id="ARBA00023268"/>
    </source>
</evidence>
<gene>
    <name evidence="18" type="primary">nei</name>
    <name evidence="18" type="ORF">GW590_05480</name>
</gene>
<protein>
    <recommendedName>
        <fullName evidence="3">DNA-(apurinic or apyrimidinic site) lyase</fullName>
        <ecNumber evidence="3">4.2.99.18</ecNumber>
    </recommendedName>
</protein>
<organism evidence="18 19">
    <name type="scientific">Rouxiella aceris</name>
    <dbReference type="NCBI Taxonomy" id="2703884"/>
    <lineage>
        <taxon>Bacteria</taxon>
        <taxon>Pseudomonadati</taxon>
        <taxon>Pseudomonadota</taxon>
        <taxon>Gammaproteobacteria</taxon>
        <taxon>Enterobacterales</taxon>
        <taxon>Yersiniaceae</taxon>
        <taxon>Rouxiella</taxon>
    </lineage>
</organism>
<dbReference type="SMART" id="SM01232">
    <property type="entry name" value="H2TH"/>
    <property type="match status" value="1"/>
</dbReference>
<dbReference type="SUPFAM" id="SSF81624">
    <property type="entry name" value="N-terminal domain of MutM-like DNA repair proteins"/>
    <property type="match status" value="1"/>
</dbReference>
<dbReference type="InterPro" id="IPR010979">
    <property type="entry name" value="Ribosomal_uS13-like_H2TH"/>
</dbReference>
<evidence type="ECO:0000259" key="17">
    <source>
        <dbReference type="PROSITE" id="PS51068"/>
    </source>
</evidence>
<evidence type="ECO:0000256" key="8">
    <source>
        <dbReference type="ARBA" id="ARBA00022833"/>
    </source>
</evidence>
<dbReference type="PROSITE" id="PS51068">
    <property type="entry name" value="FPG_CAT"/>
    <property type="match status" value="1"/>
</dbReference>
<keyword evidence="4" id="KW-0479">Metal-binding</keyword>
<evidence type="ECO:0000256" key="1">
    <source>
        <dbReference type="ARBA" id="ARBA00001947"/>
    </source>
</evidence>
<dbReference type="Gene3D" id="1.10.8.50">
    <property type="match status" value="1"/>
</dbReference>
<dbReference type="Proteomes" id="UP000585363">
    <property type="component" value="Unassembled WGS sequence"/>
</dbReference>
<evidence type="ECO:0000256" key="3">
    <source>
        <dbReference type="ARBA" id="ARBA00012720"/>
    </source>
</evidence>
<dbReference type="Pfam" id="PF06827">
    <property type="entry name" value="zf-FPG_IleRS"/>
    <property type="match status" value="1"/>
</dbReference>
<dbReference type="GO" id="GO:0140078">
    <property type="term" value="F:class I DNA-(apurinic or apyrimidinic site) endonuclease activity"/>
    <property type="evidence" value="ECO:0007669"/>
    <property type="project" value="UniProtKB-EC"/>
</dbReference>
<dbReference type="InterPro" id="IPR000214">
    <property type="entry name" value="Znf_DNA_glyclase/AP_lyase"/>
</dbReference>
<comment type="caution">
    <text evidence="18">The sequence shown here is derived from an EMBL/GenBank/DDBJ whole genome shotgun (WGS) entry which is preliminary data.</text>
</comment>
<comment type="cofactor">
    <cofactor evidence="1">
        <name>Zn(2+)</name>
        <dbReference type="ChEBI" id="CHEBI:29105"/>
    </cofactor>
</comment>
<proteinExistence type="inferred from homology"/>
<keyword evidence="12" id="KW-0511">Multifunctional enzyme</keyword>
<reference evidence="18 19" key="1">
    <citation type="submission" date="2020-01" db="EMBL/GenBank/DDBJ databases">
        <authorList>
            <person name="Lee S.D."/>
        </authorList>
    </citation>
    <scope>NUCLEOTIDE SEQUENCE [LARGE SCALE GENOMIC DNA]</scope>
    <source>
        <strain evidence="18 19">SAP-1</strain>
    </source>
</reference>
<keyword evidence="10" id="KW-0234">DNA repair</keyword>
<dbReference type="EMBL" id="JAADJU010000002">
    <property type="protein sequence ID" value="NMP26317.1"/>
    <property type="molecule type" value="Genomic_DNA"/>
</dbReference>
<dbReference type="GO" id="GO:0003684">
    <property type="term" value="F:damaged DNA binding"/>
    <property type="evidence" value="ECO:0007669"/>
    <property type="project" value="InterPro"/>
</dbReference>
<comment type="similarity">
    <text evidence="2">Belongs to the FPG family.</text>
</comment>
<dbReference type="Pfam" id="PF06831">
    <property type="entry name" value="H2TH"/>
    <property type="match status" value="1"/>
</dbReference>
<dbReference type="InterPro" id="IPR010663">
    <property type="entry name" value="Znf_FPG/IleRS"/>
</dbReference>
<dbReference type="PROSITE" id="PS51066">
    <property type="entry name" value="ZF_FPG_2"/>
    <property type="match status" value="1"/>
</dbReference>
<dbReference type="InterPro" id="IPR015886">
    <property type="entry name" value="H2TH_FPG"/>
</dbReference>
<dbReference type="GO" id="GO:0000703">
    <property type="term" value="F:oxidized pyrimidine nucleobase lesion DNA N-glycosylase activity"/>
    <property type="evidence" value="ECO:0007669"/>
    <property type="project" value="TreeGrafter"/>
</dbReference>
<evidence type="ECO:0000256" key="14">
    <source>
        <dbReference type="ARBA" id="ARBA00044632"/>
    </source>
</evidence>
<dbReference type="EC" id="4.2.99.18" evidence="3"/>
<dbReference type="SUPFAM" id="SSF46946">
    <property type="entry name" value="S13-like H2TH domain"/>
    <property type="match status" value="1"/>
</dbReference>
<dbReference type="InterPro" id="IPR015887">
    <property type="entry name" value="DNA_glyclase_Znf_dom_DNA_BS"/>
</dbReference>
<dbReference type="SMART" id="SM00898">
    <property type="entry name" value="Fapy_DNA_glyco"/>
    <property type="match status" value="1"/>
</dbReference>
<keyword evidence="7" id="KW-0378">Hydrolase</keyword>
<dbReference type="PANTHER" id="PTHR42697:SF1">
    <property type="entry name" value="ENDONUCLEASE 8"/>
    <property type="match status" value="1"/>
</dbReference>
<name>A0A848MDW7_9GAMM</name>
<keyword evidence="18" id="KW-0540">Nuclease</keyword>
<feature type="domain" description="Formamidopyrimidine-DNA glycosylase catalytic" evidence="17">
    <location>
        <begin position="2"/>
        <end position="105"/>
    </location>
</feature>
<dbReference type="NCBIfam" id="NF007763">
    <property type="entry name" value="PRK10445.1"/>
    <property type="match status" value="1"/>
</dbReference>
<accession>A0A848MDW7</accession>
<dbReference type="RefSeq" id="WP_169401997.1">
    <property type="nucleotide sequence ID" value="NZ_JAADJU010000002.1"/>
</dbReference>
<evidence type="ECO:0000256" key="2">
    <source>
        <dbReference type="ARBA" id="ARBA00009409"/>
    </source>
</evidence>
<evidence type="ECO:0000256" key="7">
    <source>
        <dbReference type="ARBA" id="ARBA00022801"/>
    </source>
</evidence>
<evidence type="ECO:0000256" key="10">
    <source>
        <dbReference type="ARBA" id="ARBA00023204"/>
    </source>
</evidence>
<evidence type="ECO:0000256" key="11">
    <source>
        <dbReference type="ARBA" id="ARBA00023239"/>
    </source>
</evidence>
<evidence type="ECO:0000256" key="5">
    <source>
        <dbReference type="ARBA" id="ARBA00022763"/>
    </source>
</evidence>
<dbReference type="GO" id="GO:0006284">
    <property type="term" value="P:base-excision repair"/>
    <property type="evidence" value="ECO:0007669"/>
    <property type="project" value="InterPro"/>
</dbReference>
<keyword evidence="19" id="KW-1185">Reference proteome</keyword>
<keyword evidence="13" id="KW-0326">Glycosidase</keyword>
<evidence type="ECO:0000256" key="9">
    <source>
        <dbReference type="ARBA" id="ARBA00023125"/>
    </source>
</evidence>
<comment type="catalytic activity">
    <reaction evidence="14">
        <text>2'-deoxyribonucleotide-(2'-deoxyribose 5'-phosphate)-2'-deoxyribonucleotide-DNA = a 3'-end 2'-deoxyribonucleotide-(2,3-dehydro-2,3-deoxyribose 5'-phosphate)-DNA + a 5'-end 5'-phospho-2'-deoxyribonucleoside-DNA + H(+)</text>
        <dbReference type="Rhea" id="RHEA:66592"/>
        <dbReference type="Rhea" id="RHEA-COMP:13180"/>
        <dbReference type="Rhea" id="RHEA-COMP:16897"/>
        <dbReference type="Rhea" id="RHEA-COMP:17067"/>
        <dbReference type="ChEBI" id="CHEBI:15378"/>
        <dbReference type="ChEBI" id="CHEBI:136412"/>
        <dbReference type="ChEBI" id="CHEBI:157695"/>
        <dbReference type="ChEBI" id="CHEBI:167181"/>
        <dbReference type="EC" id="4.2.99.18"/>
    </reaction>
</comment>
<evidence type="ECO:0000256" key="6">
    <source>
        <dbReference type="ARBA" id="ARBA00022771"/>
    </source>
</evidence>
<reference evidence="18 19" key="2">
    <citation type="submission" date="2020-06" db="EMBL/GenBank/DDBJ databases">
        <title>Polyphasic characterization of a Rahnella strain isolated from tree sap.</title>
        <authorList>
            <person name="Kim I.S."/>
        </authorList>
    </citation>
    <scope>NUCLEOTIDE SEQUENCE [LARGE SCALE GENOMIC DNA]</scope>
    <source>
        <strain evidence="18 19">SAP-1</strain>
    </source>
</reference>
<evidence type="ECO:0000313" key="19">
    <source>
        <dbReference type="Proteomes" id="UP000585363"/>
    </source>
</evidence>
<evidence type="ECO:0000259" key="16">
    <source>
        <dbReference type="PROSITE" id="PS51066"/>
    </source>
</evidence>
<evidence type="ECO:0000256" key="15">
    <source>
        <dbReference type="PROSITE-ProRule" id="PRU00391"/>
    </source>
</evidence>
<evidence type="ECO:0000256" key="13">
    <source>
        <dbReference type="ARBA" id="ARBA00023295"/>
    </source>
</evidence>
<dbReference type="SUPFAM" id="SSF57716">
    <property type="entry name" value="Glucocorticoid receptor-like (DNA-binding domain)"/>
    <property type="match status" value="1"/>
</dbReference>
<keyword evidence="6 15" id="KW-0863">Zinc-finger</keyword>
<keyword evidence="9" id="KW-0238">DNA-binding</keyword>
<dbReference type="FunFam" id="3.20.190.10:FF:000002">
    <property type="entry name" value="Endonuclease 8"/>
    <property type="match status" value="1"/>
</dbReference>
<dbReference type="InterPro" id="IPR035937">
    <property type="entry name" value="FPG_N"/>
</dbReference>
<sequence length="264" mass="29974">MPEGPEIRRAADRLQQAVIDRPLTEVWFAFPRLQPYQLPLIGERVTAIETRGKALLTHFSQGLTMYSHNQLYGVWRVFKQGDTIDHGKRSLRVKLATTESAILLYSASEIEIWPTQEVNQHPFLQRIGPDVLDNQLDVEQVKARLLSTRFYHRQLGGLLLDQAFLAGLGNYLRAEILWLACLLPSHKPADLADDRLTLLASACLSIARHSYAMRGTMDETAHHGALFRFKVFAREGQQCERCGGTIVKNSVSSRPFFFCPRCQI</sequence>
<dbReference type="AlphaFoldDB" id="A0A848MDW7"/>
<dbReference type="FunFam" id="1.10.8.50:FF:000005">
    <property type="entry name" value="Endonuclease 8"/>
    <property type="match status" value="1"/>
</dbReference>
<keyword evidence="5" id="KW-0227">DNA damage</keyword>
<dbReference type="PANTHER" id="PTHR42697">
    <property type="entry name" value="ENDONUCLEASE 8"/>
    <property type="match status" value="1"/>
</dbReference>
<feature type="domain" description="FPG-type" evidence="16">
    <location>
        <begin position="230"/>
        <end position="264"/>
    </location>
</feature>
<dbReference type="Gene3D" id="3.20.190.10">
    <property type="entry name" value="MutM-like, N-terminal"/>
    <property type="match status" value="1"/>
</dbReference>
<evidence type="ECO:0000313" key="18">
    <source>
        <dbReference type="EMBL" id="NMP26317.1"/>
    </source>
</evidence>
<dbReference type="GO" id="GO:0008270">
    <property type="term" value="F:zinc ion binding"/>
    <property type="evidence" value="ECO:0007669"/>
    <property type="project" value="UniProtKB-KW"/>
</dbReference>
<dbReference type="InterPro" id="IPR012319">
    <property type="entry name" value="FPG_cat"/>
</dbReference>
<keyword evidence="8" id="KW-0862">Zinc</keyword>
<keyword evidence="18" id="KW-0255">Endonuclease</keyword>
<dbReference type="Pfam" id="PF01149">
    <property type="entry name" value="Fapy_DNA_glyco"/>
    <property type="match status" value="1"/>
</dbReference>
<evidence type="ECO:0000256" key="4">
    <source>
        <dbReference type="ARBA" id="ARBA00022723"/>
    </source>
</evidence>
<keyword evidence="11 18" id="KW-0456">Lyase</keyword>